<sequence>MAIATATTSGHCQLKRQMRYHPLSACLILIRAWIESWDASNLNQRKKIELCELTMQTQISPTDSSTRIYYSSFCNHLVGARKIFILYPDAHTL</sequence>
<protein>
    <submittedName>
        <fullName evidence="1">Uncharacterized protein</fullName>
    </submittedName>
</protein>
<dbReference type="OrthoDB" id="7471310at2759"/>
<name>A0A8S0ZHN4_ARCPL</name>
<evidence type="ECO:0000313" key="1">
    <source>
        <dbReference type="EMBL" id="CAB3232946.1"/>
    </source>
</evidence>
<reference evidence="1 2" key="1">
    <citation type="submission" date="2020-04" db="EMBL/GenBank/DDBJ databases">
        <authorList>
            <person name="Wallbank WR R."/>
            <person name="Pardo Diaz C."/>
            <person name="Kozak K."/>
            <person name="Martin S."/>
            <person name="Jiggins C."/>
            <person name="Moest M."/>
            <person name="Warren A I."/>
            <person name="Byers J.R.P. K."/>
            <person name="Montejo-Kovacevich G."/>
            <person name="Yen C E."/>
        </authorList>
    </citation>
    <scope>NUCLEOTIDE SEQUENCE [LARGE SCALE GENOMIC DNA]</scope>
</reference>
<organism evidence="1 2">
    <name type="scientific">Arctia plantaginis</name>
    <name type="common">Wood tiger moth</name>
    <name type="synonym">Phalaena plantaginis</name>
    <dbReference type="NCBI Taxonomy" id="874455"/>
    <lineage>
        <taxon>Eukaryota</taxon>
        <taxon>Metazoa</taxon>
        <taxon>Ecdysozoa</taxon>
        <taxon>Arthropoda</taxon>
        <taxon>Hexapoda</taxon>
        <taxon>Insecta</taxon>
        <taxon>Pterygota</taxon>
        <taxon>Neoptera</taxon>
        <taxon>Endopterygota</taxon>
        <taxon>Lepidoptera</taxon>
        <taxon>Glossata</taxon>
        <taxon>Ditrysia</taxon>
        <taxon>Noctuoidea</taxon>
        <taxon>Erebidae</taxon>
        <taxon>Arctiinae</taxon>
        <taxon>Arctia</taxon>
    </lineage>
</organism>
<dbReference type="Proteomes" id="UP000494256">
    <property type="component" value="Unassembled WGS sequence"/>
</dbReference>
<dbReference type="EMBL" id="CADEBD010000292">
    <property type="protein sequence ID" value="CAB3232946.1"/>
    <property type="molecule type" value="Genomic_DNA"/>
</dbReference>
<proteinExistence type="predicted"/>
<gene>
    <name evidence="1" type="ORF">APLA_LOCUS5956</name>
</gene>
<evidence type="ECO:0000313" key="2">
    <source>
        <dbReference type="Proteomes" id="UP000494256"/>
    </source>
</evidence>
<dbReference type="AlphaFoldDB" id="A0A8S0ZHN4"/>
<comment type="caution">
    <text evidence="1">The sequence shown here is derived from an EMBL/GenBank/DDBJ whole genome shotgun (WGS) entry which is preliminary data.</text>
</comment>
<accession>A0A8S0ZHN4</accession>